<feature type="transmembrane region" description="Helical" evidence="2">
    <location>
        <begin position="143"/>
        <end position="167"/>
    </location>
</feature>
<evidence type="ECO:0000256" key="1">
    <source>
        <dbReference type="ARBA" id="ARBA00006464"/>
    </source>
</evidence>
<dbReference type="Pfam" id="PF02397">
    <property type="entry name" value="Bac_transf"/>
    <property type="match status" value="1"/>
</dbReference>
<proteinExistence type="inferred from homology"/>
<keyword evidence="5" id="KW-1185">Reference proteome</keyword>
<sequence length="383" mass="44545">MQQLVFIGTQTQTIAHFSQLSEGKIVITANCIEASKWLSQYNNEKPVVILFEKGRFKKDLADISYIHNKFYHTYIVLITDSLTKEESYRYLKSGICNTLSPNETKENFEHTLNFIFTRQHQFRNALRNQSSIKHFHMPVMKRLFDIAFSSLAILCLSPLLILTTIAIRLESKGPVVYKSKRVGSNYRIFDFLKFRSMYTNADKRLKEFNNLNQYNGEQEVAYEEEVIQANESNDMDEIILVSDDYVIPEQEYIAQKSVEKKNSFLKFENDPRITRVGRFIRKYSIDELPQLINILKGDMSIVGNRPLPLYEAELLTSDEYIDRFMAPAGLTGLWQVEKRGDSGKMSAEERKQLDIQYAKNYSFAMDMKIILKTATAFVQKENV</sequence>
<keyword evidence="2" id="KW-0812">Transmembrane</keyword>
<dbReference type="PANTHER" id="PTHR30576">
    <property type="entry name" value="COLANIC BIOSYNTHESIS UDP-GLUCOSE LIPID CARRIER TRANSFERASE"/>
    <property type="match status" value="1"/>
</dbReference>
<accession>A0A1M5BDZ8</accession>
<gene>
    <name evidence="4" type="ORF">SAMN05444405_10883</name>
</gene>
<evidence type="ECO:0000259" key="3">
    <source>
        <dbReference type="Pfam" id="PF02397"/>
    </source>
</evidence>
<dbReference type="AlphaFoldDB" id="A0A1M5BDZ8"/>
<keyword evidence="2" id="KW-0472">Membrane</keyword>
<dbReference type="RefSeq" id="WP_073401360.1">
    <property type="nucleotide sequence ID" value="NZ_FQTV01000008.1"/>
</dbReference>
<keyword evidence="2" id="KW-1133">Transmembrane helix</keyword>
<reference evidence="4 5" key="1">
    <citation type="submission" date="2016-11" db="EMBL/GenBank/DDBJ databases">
        <authorList>
            <person name="Jaros S."/>
            <person name="Januszkiewicz K."/>
            <person name="Wedrychowicz H."/>
        </authorList>
    </citation>
    <scope>NUCLEOTIDE SEQUENCE [LARGE SCALE GENOMIC DNA]</scope>
    <source>
        <strain evidence="4 5">DSM 26991</strain>
    </source>
</reference>
<organism evidence="4 5">
    <name type="scientific">Bacteroides luti</name>
    <dbReference type="NCBI Taxonomy" id="1297750"/>
    <lineage>
        <taxon>Bacteria</taxon>
        <taxon>Pseudomonadati</taxon>
        <taxon>Bacteroidota</taxon>
        <taxon>Bacteroidia</taxon>
        <taxon>Bacteroidales</taxon>
        <taxon>Bacteroidaceae</taxon>
        <taxon>Bacteroides</taxon>
    </lineage>
</organism>
<evidence type="ECO:0000313" key="4">
    <source>
        <dbReference type="EMBL" id="SHF40783.1"/>
    </source>
</evidence>
<protein>
    <submittedName>
        <fullName evidence="4">Sugar transferase</fullName>
    </submittedName>
</protein>
<comment type="similarity">
    <text evidence="1">Belongs to the bacterial sugar transferase family.</text>
</comment>
<dbReference type="EMBL" id="FQTV01000008">
    <property type="protein sequence ID" value="SHF40783.1"/>
    <property type="molecule type" value="Genomic_DNA"/>
</dbReference>
<dbReference type="STRING" id="1297750.SAMN05444405_10883"/>
<dbReference type="PANTHER" id="PTHR30576:SF0">
    <property type="entry name" value="UNDECAPRENYL-PHOSPHATE N-ACETYLGALACTOSAMINYL 1-PHOSPHATE TRANSFERASE-RELATED"/>
    <property type="match status" value="1"/>
</dbReference>
<keyword evidence="4" id="KW-0808">Transferase</keyword>
<dbReference type="InterPro" id="IPR003362">
    <property type="entry name" value="Bact_transf"/>
</dbReference>
<evidence type="ECO:0000256" key="2">
    <source>
        <dbReference type="SAM" id="Phobius"/>
    </source>
</evidence>
<dbReference type="Proteomes" id="UP000184509">
    <property type="component" value="Unassembled WGS sequence"/>
</dbReference>
<feature type="domain" description="Bacterial sugar transferase" evidence="3">
    <location>
        <begin position="141"/>
        <end position="378"/>
    </location>
</feature>
<dbReference type="OrthoDB" id="9808602at2"/>
<name>A0A1M5BDZ8_9BACE</name>
<evidence type="ECO:0000313" key="5">
    <source>
        <dbReference type="Proteomes" id="UP000184509"/>
    </source>
</evidence>
<dbReference type="GO" id="GO:0016780">
    <property type="term" value="F:phosphotransferase activity, for other substituted phosphate groups"/>
    <property type="evidence" value="ECO:0007669"/>
    <property type="project" value="TreeGrafter"/>
</dbReference>